<dbReference type="Proteomes" id="UP001476950">
    <property type="component" value="Unassembled WGS sequence"/>
</dbReference>
<gene>
    <name evidence="2" type="ORF">NDI38_14375</name>
</gene>
<reference evidence="2 3" key="1">
    <citation type="submission" date="2022-04" db="EMBL/GenBank/DDBJ databases">
        <title>Positive selection, recombination, and allopatry shape intraspecific diversity of widespread and dominant cyanobacteria.</title>
        <authorList>
            <person name="Wei J."/>
            <person name="Shu W."/>
            <person name="Hu C."/>
        </authorList>
    </citation>
    <scope>NUCLEOTIDE SEQUENCE [LARGE SCALE GENOMIC DNA]</scope>
    <source>
        <strain evidence="2 3">AS-A4</strain>
    </source>
</reference>
<sequence>MEAENTAIEHQNVPQSHQGLHGFLYGSEDEHTAAVTAAPSLENSSELMPLEAWCDLAGNVKVVGVYAVLGRDRRTHYIGYSRNVALSLRGHLAQLGSDICAFVQVQTAKFPKREVMEQQRDAWIAQLAYVPSGNAEASDLWAGTIGEAAIAVMSPAERQAYEEKKLKLRKAMADADLSREADAQSQAEAHSTLKASVENDDWSAVIQEQTQQA</sequence>
<accession>A0ABV0KKJ4</accession>
<proteinExistence type="predicted"/>
<comment type="caution">
    <text evidence="2">The sequence shown here is derived from an EMBL/GenBank/DDBJ whole genome shotgun (WGS) entry which is preliminary data.</text>
</comment>
<evidence type="ECO:0000256" key="1">
    <source>
        <dbReference type="SAM" id="MobiDB-lite"/>
    </source>
</evidence>
<evidence type="ECO:0000313" key="3">
    <source>
        <dbReference type="Proteomes" id="UP001476950"/>
    </source>
</evidence>
<dbReference type="RefSeq" id="WP_190452046.1">
    <property type="nucleotide sequence ID" value="NZ_JAMPLM010000012.1"/>
</dbReference>
<feature type="region of interest" description="Disordered" evidence="1">
    <location>
        <begin position="177"/>
        <end position="213"/>
    </location>
</feature>
<name>A0ABV0KKJ4_9CYAN</name>
<dbReference type="EMBL" id="JAMPLM010000012">
    <property type="protein sequence ID" value="MEP1059627.1"/>
    <property type="molecule type" value="Genomic_DNA"/>
</dbReference>
<evidence type="ECO:0000313" key="2">
    <source>
        <dbReference type="EMBL" id="MEP1059627.1"/>
    </source>
</evidence>
<dbReference type="CDD" id="cd10450">
    <property type="entry name" value="GIY-YIG_AtGrxS16_like"/>
    <property type="match status" value="1"/>
</dbReference>
<protein>
    <submittedName>
        <fullName evidence="2">GIY-YIG nuclease family protein</fullName>
    </submittedName>
</protein>
<organism evidence="2 3">
    <name type="scientific">Stenomitos frigidus AS-A4</name>
    <dbReference type="NCBI Taxonomy" id="2933935"/>
    <lineage>
        <taxon>Bacteria</taxon>
        <taxon>Bacillati</taxon>
        <taxon>Cyanobacteriota</taxon>
        <taxon>Cyanophyceae</taxon>
        <taxon>Leptolyngbyales</taxon>
        <taxon>Leptolyngbyaceae</taxon>
        <taxon>Stenomitos</taxon>
    </lineage>
</organism>
<keyword evidence="3" id="KW-1185">Reference proteome</keyword>
<dbReference type="InterPro" id="IPR049578">
    <property type="entry name" value="CAXIP1-like_GIY-YIG_dom"/>
</dbReference>